<accession>A0ABQ2WJ89</accession>
<dbReference type="RefSeq" id="WP_189481979.1">
    <property type="nucleotide sequence ID" value="NZ_BMYR01000005.1"/>
</dbReference>
<dbReference type="NCBIfam" id="NF004127">
    <property type="entry name" value="PRK05617.1"/>
    <property type="match status" value="1"/>
</dbReference>
<dbReference type="Proteomes" id="UP000634667">
    <property type="component" value="Unassembled WGS sequence"/>
</dbReference>
<dbReference type="Gene3D" id="3.90.226.10">
    <property type="entry name" value="2-enoyl-CoA Hydratase, Chain A, domain 1"/>
    <property type="match status" value="1"/>
</dbReference>
<dbReference type="PANTHER" id="PTHR43176:SF3">
    <property type="entry name" value="3-HYDROXYISOBUTYRYL-COA HYDROLASE, MITOCHONDRIAL"/>
    <property type="match status" value="1"/>
</dbReference>
<evidence type="ECO:0000313" key="6">
    <source>
        <dbReference type="Proteomes" id="UP000634667"/>
    </source>
</evidence>
<evidence type="ECO:0000259" key="4">
    <source>
        <dbReference type="Pfam" id="PF16113"/>
    </source>
</evidence>
<dbReference type="InterPro" id="IPR029045">
    <property type="entry name" value="ClpP/crotonase-like_dom_sf"/>
</dbReference>
<proteinExistence type="predicted"/>
<dbReference type="Pfam" id="PF16113">
    <property type="entry name" value="ECH_2"/>
    <property type="match status" value="1"/>
</dbReference>
<feature type="domain" description="Enoyl-CoA hydratase/isomerase" evidence="4">
    <location>
        <begin position="24"/>
        <end position="363"/>
    </location>
</feature>
<sequence>MLETSTTAVVLFEELTAANGKKIAIATLNSEKSLNALSLPMVELLLPQLQAWKQDNAIVMVLLLGAGDRAFCAGGDIRDLYQAMKDQPNTFQPYVETFFTKEYRLDYLIHTFDKPVLVWGNGIVMGGGLGLMAGASHRVVTTSSRIAMPEMAIGLYPDVGASWFLNRMPAGCGLFLGLTGASINAADARFIGLADVFICHEQKAQVVDKLLQVKWGDTVALNHQKLSDVLRQQEQGCRTQMPLSQIRVHQEAITDIALKPNLPAVIEAIYAIPGEDKWLLKAKESLRYGSPITAHIVYRLLQLGQTKILADSFRLELGLSVQCAKLGEFQEGVRALLIDKDLLPKWLYPDVNTVPVHIIDELFYSPWSAAQHPLSDLGKLKG</sequence>
<comment type="caution">
    <text evidence="5">The sequence shown here is derived from an EMBL/GenBank/DDBJ whole genome shotgun (WGS) entry which is preliminary data.</text>
</comment>
<evidence type="ECO:0000256" key="1">
    <source>
        <dbReference type="ARBA" id="ARBA00001709"/>
    </source>
</evidence>
<gene>
    <name evidence="5" type="primary">ivdE</name>
    <name evidence="5" type="ORF">GCM10008111_14290</name>
</gene>
<dbReference type="EC" id="3.1.2.4" evidence="2"/>
<dbReference type="SUPFAM" id="SSF52096">
    <property type="entry name" value="ClpP/crotonase"/>
    <property type="match status" value="1"/>
</dbReference>
<dbReference type="CDD" id="cd06558">
    <property type="entry name" value="crotonase-like"/>
    <property type="match status" value="1"/>
</dbReference>
<name>A0ABQ2WJ89_9ALTE</name>
<dbReference type="InterPro" id="IPR045004">
    <property type="entry name" value="ECH_dom"/>
</dbReference>
<evidence type="ECO:0000313" key="5">
    <source>
        <dbReference type="EMBL" id="GGW59340.1"/>
    </source>
</evidence>
<protein>
    <recommendedName>
        <fullName evidence="2">3-hydroxyisobutyryl-CoA hydrolase</fullName>
        <ecNumber evidence="2">3.1.2.4</ecNumber>
    </recommendedName>
</protein>
<reference evidence="6" key="1">
    <citation type="journal article" date="2019" name="Int. J. Syst. Evol. Microbiol.">
        <title>The Global Catalogue of Microorganisms (GCM) 10K type strain sequencing project: providing services to taxonomists for standard genome sequencing and annotation.</title>
        <authorList>
            <consortium name="The Broad Institute Genomics Platform"/>
            <consortium name="The Broad Institute Genome Sequencing Center for Infectious Disease"/>
            <person name="Wu L."/>
            <person name="Ma J."/>
        </authorList>
    </citation>
    <scope>NUCLEOTIDE SEQUENCE [LARGE SCALE GENOMIC DNA]</scope>
    <source>
        <strain evidence="6">KCTC 23723</strain>
    </source>
</reference>
<comment type="catalytic activity">
    <reaction evidence="1">
        <text>3-hydroxy-2-methylpropanoyl-CoA + H2O = 3-hydroxy-2-methylpropanoate + CoA + H(+)</text>
        <dbReference type="Rhea" id="RHEA:20888"/>
        <dbReference type="ChEBI" id="CHEBI:11805"/>
        <dbReference type="ChEBI" id="CHEBI:15377"/>
        <dbReference type="ChEBI" id="CHEBI:15378"/>
        <dbReference type="ChEBI" id="CHEBI:57287"/>
        <dbReference type="ChEBI" id="CHEBI:57340"/>
        <dbReference type="EC" id="3.1.2.4"/>
    </reaction>
</comment>
<organism evidence="5 6">
    <name type="scientific">Alishewanella tabrizica</name>
    <dbReference type="NCBI Taxonomy" id="671278"/>
    <lineage>
        <taxon>Bacteria</taxon>
        <taxon>Pseudomonadati</taxon>
        <taxon>Pseudomonadota</taxon>
        <taxon>Gammaproteobacteria</taxon>
        <taxon>Alteromonadales</taxon>
        <taxon>Alteromonadaceae</taxon>
        <taxon>Alishewanella</taxon>
    </lineage>
</organism>
<evidence type="ECO:0000256" key="2">
    <source>
        <dbReference type="ARBA" id="ARBA00011915"/>
    </source>
</evidence>
<evidence type="ECO:0000256" key="3">
    <source>
        <dbReference type="ARBA" id="ARBA00022801"/>
    </source>
</evidence>
<dbReference type="EMBL" id="BMYR01000005">
    <property type="protein sequence ID" value="GGW59340.1"/>
    <property type="molecule type" value="Genomic_DNA"/>
</dbReference>
<keyword evidence="3" id="KW-0378">Hydrolase</keyword>
<keyword evidence="6" id="KW-1185">Reference proteome</keyword>
<dbReference type="InterPro" id="IPR032259">
    <property type="entry name" value="HIBYL-CoA-H"/>
</dbReference>
<dbReference type="PANTHER" id="PTHR43176">
    <property type="entry name" value="3-HYDROXYISOBUTYRYL-COA HYDROLASE-RELATED"/>
    <property type="match status" value="1"/>
</dbReference>